<accession>A0A4V2FF86</accession>
<dbReference type="CDD" id="cd07344">
    <property type="entry name" value="M48_yhfN_like"/>
    <property type="match status" value="1"/>
</dbReference>
<dbReference type="PANTHER" id="PTHR30399">
    <property type="entry name" value="UNCHARACTERIZED PROTEIN YGJP"/>
    <property type="match status" value="1"/>
</dbReference>
<dbReference type="Proteomes" id="UP000291078">
    <property type="component" value="Unassembled WGS sequence"/>
</dbReference>
<organism evidence="2 3">
    <name type="scientific">Cupriavidus agavae</name>
    <dbReference type="NCBI Taxonomy" id="1001822"/>
    <lineage>
        <taxon>Bacteria</taxon>
        <taxon>Pseudomonadati</taxon>
        <taxon>Pseudomonadota</taxon>
        <taxon>Betaproteobacteria</taxon>
        <taxon>Burkholderiales</taxon>
        <taxon>Burkholderiaceae</taxon>
        <taxon>Cupriavidus</taxon>
    </lineage>
</organism>
<dbReference type="AlphaFoldDB" id="A0A4V2FF86"/>
<dbReference type="EMBL" id="SGXM01000007">
    <property type="protein sequence ID" value="RZT32409.1"/>
    <property type="molecule type" value="Genomic_DNA"/>
</dbReference>
<proteinExistence type="predicted"/>
<sequence>MTEGWRPGVKDPMRFLGGYPPHVLDQVRAALVAGTLGDHLARRYPERHTIQTDRALYEYTAEIKQEYLRSAPPLHKVGYDARLDTAQHALGLHTAISRVQGGKLKAKKEIRVASLFKDAPADFLRMIVVHELAHLKESDHDKAFYRLCEYMEPRYHQLEFDTRVYLAWRDAEKAAASTTAATASTTSNQSQL</sequence>
<reference evidence="2 3" key="1">
    <citation type="journal article" date="2015" name="Stand. Genomic Sci.">
        <title>Genomic Encyclopedia of Bacterial and Archaeal Type Strains, Phase III: the genomes of soil and plant-associated and newly described type strains.</title>
        <authorList>
            <person name="Whitman W.B."/>
            <person name="Woyke T."/>
            <person name="Klenk H.P."/>
            <person name="Zhou Y."/>
            <person name="Lilburn T.G."/>
            <person name="Beck B.J."/>
            <person name="De Vos P."/>
            <person name="Vandamme P."/>
            <person name="Eisen J.A."/>
            <person name="Garrity G."/>
            <person name="Hugenholtz P."/>
            <person name="Kyrpides N.C."/>
        </authorList>
    </citation>
    <scope>NUCLEOTIDE SEQUENCE [LARGE SCALE GENOMIC DNA]</scope>
    <source>
        <strain evidence="2 3">ASC-9842</strain>
    </source>
</reference>
<dbReference type="Pfam" id="PF01863">
    <property type="entry name" value="YgjP-like"/>
    <property type="match status" value="1"/>
</dbReference>
<dbReference type="Gene3D" id="3.30.2010.10">
    <property type="entry name" value="Metalloproteases ('zincins'), catalytic domain"/>
    <property type="match status" value="1"/>
</dbReference>
<gene>
    <name evidence="2" type="ORF">EV147_4154</name>
</gene>
<dbReference type="InterPro" id="IPR053136">
    <property type="entry name" value="UTP_pyrophosphatase-like"/>
</dbReference>
<protein>
    <recommendedName>
        <fullName evidence="1">YgjP-like metallopeptidase domain-containing protein</fullName>
    </recommendedName>
</protein>
<name>A0A4V2FF86_9BURK</name>
<comment type="caution">
    <text evidence="2">The sequence shown here is derived from an EMBL/GenBank/DDBJ whole genome shotgun (WGS) entry which is preliminary data.</text>
</comment>
<feature type="domain" description="YgjP-like metallopeptidase" evidence="1">
    <location>
        <begin position="102"/>
        <end position="157"/>
    </location>
</feature>
<evidence type="ECO:0000313" key="2">
    <source>
        <dbReference type="EMBL" id="RZT32409.1"/>
    </source>
</evidence>
<keyword evidence="3" id="KW-1185">Reference proteome</keyword>
<evidence type="ECO:0000313" key="3">
    <source>
        <dbReference type="Proteomes" id="UP000291078"/>
    </source>
</evidence>
<dbReference type="InterPro" id="IPR002725">
    <property type="entry name" value="YgjP-like_metallopeptidase"/>
</dbReference>
<dbReference type="PANTHER" id="PTHR30399:SF1">
    <property type="entry name" value="UTP PYROPHOSPHATASE"/>
    <property type="match status" value="1"/>
</dbReference>
<evidence type="ECO:0000259" key="1">
    <source>
        <dbReference type="Pfam" id="PF01863"/>
    </source>
</evidence>